<dbReference type="PANTHER" id="PTHR31234:SF2">
    <property type="entry name" value="OS05G0199100 PROTEIN"/>
    <property type="match status" value="1"/>
</dbReference>
<comment type="subcellular location">
    <subcellularLocation>
        <location evidence="1">Membrane</location>
        <topology evidence="1">Single-pass membrane protein</topology>
    </subcellularLocation>
</comment>
<keyword evidence="9" id="KW-1185">Reference proteome</keyword>
<keyword evidence="4 6" id="KW-0472">Membrane</keyword>
<evidence type="ECO:0000256" key="3">
    <source>
        <dbReference type="ARBA" id="ARBA00022989"/>
    </source>
</evidence>
<organism evidence="8 9">
    <name type="scientific">Iris pallida</name>
    <name type="common">Sweet iris</name>
    <dbReference type="NCBI Taxonomy" id="29817"/>
    <lineage>
        <taxon>Eukaryota</taxon>
        <taxon>Viridiplantae</taxon>
        <taxon>Streptophyta</taxon>
        <taxon>Embryophyta</taxon>
        <taxon>Tracheophyta</taxon>
        <taxon>Spermatophyta</taxon>
        <taxon>Magnoliopsida</taxon>
        <taxon>Liliopsida</taxon>
        <taxon>Asparagales</taxon>
        <taxon>Iridaceae</taxon>
        <taxon>Iridoideae</taxon>
        <taxon>Irideae</taxon>
        <taxon>Iris</taxon>
    </lineage>
</organism>
<reference evidence="8" key="1">
    <citation type="journal article" date="2023" name="GigaByte">
        <title>Genome assembly of the bearded iris, Iris pallida Lam.</title>
        <authorList>
            <person name="Bruccoleri R.E."/>
            <person name="Oakeley E.J."/>
            <person name="Faust A.M.E."/>
            <person name="Altorfer M."/>
            <person name="Dessus-Babus S."/>
            <person name="Burckhardt D."/>
            <person name="Oertli M."/>
            <person name="Naumann U."/>
            <person name="Petersen F."/>
            <person name="Wong J."/>
        </authorList>
    </citation>
    <scope>NUCLEOTIDE SEQUENCE</scope>
    <source>
        <strain evidence="8">GSM-AAB239-AS_SAM_17_03QT</strain>
    </source>
</reference>
<evidence type="ECO:0000256" key="6">
    <source>
        <dbReference type="SAM" id="Phobius"/>
    </source>
</evidence>
<dbReference type="InterPro" id="IPR004864">
    <property type="entry name" value="LEA_2"/>
</dbReference>
<evidence type="ECO:0000256" key="4">
    <source>
        <dbReference type="ARBA" id="ARBA00023136"/>
    </source>
</evidence>
<dbReference type="GO" id="GO:0005886">
    <property type="term" value="C:plasma membrane"/>
    <property type="evidence" value="ECO:0007669"/>
    <property type="project" value="TreeGrafter"/>
</dbReference>
<evidence type="ECO:0000256" key="5">
    <source>
        <dbReference type="SAM" id="MobiDB-lite"/>
    </source>
</evidence>
<comment type="caution">
    <text evidence="8">The sequence shown here is derived from an EMBL/GenBank/DDBJ whole genome shotgun (WGS) entry which is preliminary data.</text>
</comment>
<evidence type="ECO:0000256" key="2">
    <source>
        <dbReference type="ARBA" id="ARBA00022692"/>
    </source>
</evidence>
<keyword evidence="3 6" id="KW-1133">Transmembrane helix</keyword>
<dbReference type="GO" id="GO:0098542">
    <property type="term" value="P:defense response to other organism"/>
    <property type="evidence" value="ECO:0007669"/>
    <property type="project" value="InterPro"/>
</dbReference>
<evidence type="ECO:0000256" key="1">
    <source>
        <dbReference type="ARBA" id="ARBA00004167"/>
    </source>
</evidence>
<dbReference type="PANTHER" id="PTHR31234">
    <property type="entry name" value="LATE EMBRYOGENESIS ABUNDANT (LEA) HYDROXYPROLINE-RICH GLYCOPROTEIN FAMILY"/>
    <property type="match status" value="1"/>
</dbReference>
<dbReference type="InterPro" id="IPR044839">
    <property type="entry name" value="NDR1-like"/>
</dbReference>
<name>A0AAX6IM15_IRIPA</name>
<dbReference type="Pfam" id="PF03168">
    <property type="entry name" value="LEA_2"/>
    <property type="match status" value="1"/>
</dbReference>
<accession>A0AAX6IM15</accession>
<evidence type="ECO:0000259" key="7">
    <source>
        <dbReference type="Pfam" id="PF03168"/>
    </source>
</evidence>
<protein>
    <recommendedName>
        <fullName evidence="7">Late embryogenesis abundant protein LEA-2 subgroup domain-containing protein</fullName>
    </recommendedName>
</protein>
<evidence type="ECO:0000313" key="8">
    <source>
        <dbReference type="EMBL" id="KAJ6853824.1"/>
    </source>
</evidence>
<proteinExistence type="predicted"/>
<dbReference type="EMBL" id="JANAVB010000397">
    <property type="protein sequence ID" value="KAJ6853824.1"/>
    <property type="molecule type" value="Genomic_DNA"/>
</dbReference>
<evidence type="ECO:0000313" key="9">
    <source>
        <dbReference type="Proteomes" id="UP001140949"/>
    </source>
</evidence>
<dbReference type="Proteomes" id="UP001140949">
    <property type="component" value="Unassembled WGS sequence"/>
</dbReference>
<feature type="domain" description="Late embryogenesis abundant protein LEA-2 subgroup" evidence="7">
    <location>
        <begin position="122"/>
        <end position="229"/>
    </location>
</feature>
<sequence length="265" mass="28210">MAERIYPSAKPSAQPTPPPNAAAPSFPATKGQAYSRPMYRPQPPSKQQRRRRRSGRGCCCSCCLWLTLILVAAIFLAAIAGGAFYVLYRPHRPSFSVSSLRLAQLNLTSPAGLLASSLSLSLSARNPNDKIDFLYDPISVSVSSPASPDGGGGALSLGEGSFPPFLHEAKNTTVLRTTVASSGQSVDPSAAADLKKRATIPLRIELDTRAGVKVGRLRTKRIGIRVSCQGLAVPVPKKKGAAGAATTPDVSCKVKLRIKIWKWTF</sequence>
<feature type="transmembrane region" description="Helical" evidence="6">
    <location>
        <begin position="58"/>
        <end position="87"/>
    </location>
</feature>
<gene>
    <name evidence="8" type="ORF">M6B38_113045</name>
</gene>
<feature type="region of interest" description="Disordered" evidence="5">
    <location>
        <begin position="1"/>
        <end position="51"/>
    </location>
</feature>
<dbReference type="AlphaFoldDB" id="A0AAX6IM15"/>
<reference evidence="8" key="2">
    <citation type="submission" date="2023-04" db="EMBL/GenBank/DDBJ databases">
        <authorList>
            <person name="Bruccoleri R.E."/>
            <person name="Oakeley E.J."/>
            <person name="Faust A.-M."/>
            <person name="Dessus-Babus S."/>
            <person name="Altorfer M."/>
            <person name="Burckhardt D."/>
            <person name="Oertli M."/>
            <person name="Naumann U."/>
            <person name="Petersen F."/>
            <person name="Wong J."/>
        </authorList>
    </citation>
    <scope>NUCLEOTIDE SEQUENCE</scope>
    <source>
        <strain evidence="8">GSM-AAB239-AS_SAM_17_03QT</strain>
        <tissue evidence="8">Leaf</tissue>
    </source>
</reference>
<keyword evidence="2 6" id="KW-0812">Transmembrane</keyword>